<keyword evidence="5 11" id="KW-1133">Transmembrane helix</keyword>
<dbReference type="InterPro" id="IPR001546">
    <property type="entry name" value="GPCR_Pheromne_A_rcpt"/>
</dbReference>
<reference evidence="12" key="1">
    <citation type="submission" date="2017-08" db="EMBL/GenBank/DDBJ databases">
        <authorList>
            <person name="Cuomo C."/>
            <person name="Billmyre B."/>
            <person name="Heitman J."/>
        </authorList>
    </citation>
    <scope>NUCLEOTIDE SEQUENCE</scope>
    <source>
        <strain evidence="12">CBS 12478</strain>
    </source>
</reference>
<dbReference type="KEGG" id="ksn:43587997"/>
<evidence type="ECO:0000256" key="2">
    <source>
        <dbReference type="ARBA" id="ARBA00011085"/>
    </source>
</evidence>
<dbReference type="GO" id="GO:0005886">
    <property type="term" value="C:plasma membrane"/>
    <property type="evidence" value="ECO:0007669"/>
    <property type="project" value="TreeGrafter"/>
</dbReference>
<reference evidence="12" key="2">
    <citation type="submission" date="2024-01" db="EMBL/GenBank/DDBJ databases">
        <title>Comparative genomics of Cryptococcus and Kwoniella reveals pathogenesis evolution and contrasting modes of karyotype evolution via chromosome fusion or intercentromeric recombination.</title>
        <authorList>
            <person name="Coelho M.A."/>
            <person name="David-Palma M."/>
            <person name="Shea T."/>
            <person name="Bowers K."/>
            <person name="McGinley-Smith S."/>
            <person name="Mohammad A.W."/>
            <person name="Gnirke A."/>
            <person name="Yurkov A.M."/>
            <person name="Nowrousian M."/>
            <person name="Sun S."/>
            <person name="Cuomo C.A."/>
            <person name="Heitman J."/>
        </authorList>
    </citation>
    <scope>NUCLEOTIDE SEQUENCE</scope>
    <source>
        <strain evidence="12">CBS 12478</strain>
    </source>
</reference>
<dbReference type="InterPro" id="IPR001499">
    <property type="entry name" value="GPCR_STE3"/>
</dbReference>
<evidence type="ECO:0000256" key="7">
    <source>
        <dbReference type="ARBA" id="ARBA00023136"/>
    </source>
</evidence>
<protein>
    <submittedName>
        <fullName evidence="12">Uncharacterized protein</fullName>
    </submittedName>
</protein>
<comment type="similarity">
    <text evidence="2">Belongs to the G-protein coupled receptor 4 family.</text>
</comment>
<feature type="transmembrane region" description="Helical" evidence="11">
    <location>
        <begin position="202"/>
        <end position="226"/>
    </location>
</feature>
<proteinExistence type="inferred from homology"/>
<dbReference type="GeneID" id="43587997"/>
<evidence type="ECO:0000256" key="1">
    <source>
        <dbReference type="ARBA" id="ARBA00004141"/>
    </source>
</evidence>
<keyword evidence="8" id="KW-0675">Receptor</keyword>
<feature type="transmembrane region" description="Helical" evidence="11">
    <location>
        <begin position="32"/>
        <end position="55"/>
    </location>
</feature>
<dbReference type="PRINTS" id="PR00900">
    <property type="entry name" value="PHEROMONEAR"/>
</dbReference>
<gene>
    <name evidence="12" type="ORF">CI109_106516</name>
</gene>
<evidence type="ECO:0000256" key="10">
    <source>
        <dbReference type="SAM" id="MobiDB-lite"/>
    </source>
</evidence>
<dbReference type="Pfam" id="PF02076">
    <property type="entry name" value="STE3"/>
    <property type="match status" value="1"/>
</dbReference>
<evidence type="ECO:0000256" key="11">
    <source>
        <dbReference type="SAM" id="Phobius"/>
    </source>
</evidence>
<dbReference type="GO" id="GO:0000750">
    <property type="term" value="P:pheromone-dependent signal transduction involved in conjugation with cellular fusion"/>
    <property type="evidence" value="ECO:0007669"/>
    <property type="project" value="TreeGrafter"/>
</dbReference>
<accession>A0A5M6C2S3</accession>
<feature type="transmembrane region" description="Helical" evidence="11">
    <location>
        <begin position="6"/>
        <end position="25"/>
    </location>
</feature>
<feature type="transmembrane region" description="Helical" evidence="11">
    <location>
        <begin position="108"/>
        <end position="131"/>
    </location>
</feature>
<keyword evidence="9" id="KW-0807">Transducer</keyword>
<dbReference type="EMBL" id="CP144062">
    <property type="protein sequence ID" value="WWD22028.1"/>
    <property type="molecule type" value="Genomic_DNA"/>
</dbReference>
<keyword evidence="7 11" id="KW-0472">Membrane</keyword>
<sequence>MHDTGNVIFSGIGVVLVLLPLPLHWRARNSGTLLLITWLLIGNLVTFIDGIVWWDNYNNPAPVWCDIVSKIFVGLPVGISASSLCITRRLAMIASSTAVTISQRRMRIALAIDLFLGIALPLIIMALHYVVQAHRFDILEGYGCSPVTWPGVPGVFAVQIWAPLLSVIASVYGVIAIKFFLSRRLQFESVLRSSRNGLDSRHYLRLVAIASVDILVGLPLTTFTLVDYITRSKPYVSWHWLHLGWSRVDHYAASAYLSSPSQTVVIVLPRWFPPLLALHFFIFFGVSVDAITEYIRWFGWAKSRLPFGLSKPADRLPFAAPKLGSTVAQPSSVTWREPSITANADPDPSYNETSGPDHVRSGGVIVSVSVERQVV</sequence>
<evidence type="ECO:0000256" key="9">
    <source>
        <dbReference type="ARBA" id="ARBA00023224"/>
    </source>
</evidence>
<evidence type="ECO:0000256" key="8">
    <source>
        <dbReference type="ARBA" id="ARBA00023170"/>
    </source>
</evidence>
<evidence type="ECO:0000256" key="3">
    <source>
        <dbReference type="ARBA" id="ARBA00022507"/>
    </source>
</evidence>
<comment type="subcellular location">
    <subcellularLocation>
        <location evidence="1">Membrane</location>
        <topology evidence="1">Multi-pass membrane protein</topology>
    </subcellularLocation>
</comment>
<feature type="region of interest" description="Disordered" evidence="10">
    <location>
        <begin position="340"/>
        <end position="361"/>
    </location>
</feature>
<evidence type="ECO:0000256" key="4">
    <source>
        <dbReference type="ARBA" id="ARBA00022692"/>
    </source>
</evidence>
<name>A0A5M6C2S3_9TREE</name>
<dbReference type="GO" id="GO:0004933">
    <property type="term" value="F:mating-type a-factor pheromone receptor activity"/>
    <property type="evidence" value="ECO:0007669"/>
    <property type="project" value="InterPro"/>
</dbReference>
<evidence type="ECO:0000313" key="13">
    <source>
        <dbReference type="Proteomes" id="UP000322225"/>
    </source>
</evidence>
<dbReference type="PANTHER" id="PTHR28097">
    <property type="entry name" value="PHEROMONE A FACTOR RECEPTOR"/>
    <property type="match status" value="1"/>
</dbReference>
<dbReference type="CDD" id="cd14966">
    <property type="entry name" value="7tmD_STE3"/>
    <property type="match status" value="1"/>
</dbReference>
<dbReference type="RefSeq" id="XP_031861868.1">
    <property type="nucleotide sequence ID" value="XM_032003870.1"/>
</dbReference>
<dbReference type="OrthoDB" id="2874149at2759"/>
<dbReference type="Proteomes" id="UP000322225">
    <property type="component" value="Chromosome 12"/>
</dbReference>
<keyword evidence="13" id="KW-1185">Reference proteome</keyword>
<keyword evidence="6" id="KW-0297">G-protein coupled receptor</keyword>
<feature type="transmembrane region" description="Helical" evidence="11">
    <location>
        <begin position="160"/>
        <end position="181"/>
    </location>
</feature>
<evidence type="ECO:0000256" key="5">
    <source>
        <dbReference type="ARBA" id="ARBA00022989"/>
    </source>
</evidence>
<organism evidence="12 13">
    <name type="scientific">Kwoniella shandongensis</name>
    <dbReference type="NCBI Taxonomy" id="1734106"/>
    <lineage>
        <taxon>Eukaryota</taxon>
        <taxon>Fungi</taxon>
        <taxon>Dikarya</taxon>
        <taxon>Basidiomycota</taxon>
        <taxon>Agaricomycotina</taxon>
        <taxon>Tremellomycetes</taxon>
        <taxon>Tremellales</taxon>
        <taxon>Cryptococcaceae</taxon>
        <taxon>Kwoniella</taxon>
    </lineage>
</organism>
<dbReference type="PRINTS" id="PR00899">
    <property type="entry name" value="GPCRSTE3"/>
</dbReference>
<keyword evidence="3" id="KW-0589">Pheromone response</keyword>
<dbReference type="PANTHER" id="PTHR28097:SF1">
    <property type="entry name" value="PHEROMONE A FACTOR RECEPTOR"/>
    <property type="match status" value="1"/>
</dbReference>
<evidence type="ECO:0000256" key="6">
    <source>
        <dbReference type="ARBA" id="ARBA00023040"/>
    </source>
</evidence>
<feature type="transmembrane region" description="Helical" evidence="11">
    <location>
        <begin position="276"/>
        <end position="295"/>
    </location>
</feature>
<keyword evidence="4 11" id="KW-0812">Transmembrane</keyword>
<feature type="transmembrane region" description="Helical" evidence="11">
    <location>
        <begin position="67"/>
        <end position="87"/>
    </location>
</feature>
<evidence type="ECO:0000313" key="12">
    <source>
        <dbReference type="EMBL" id="WWD22028.1"/>
    </source>
</evidence>
<dbReference type="AlphaFoldDB" id="A0A5M6C2S3"/>